<dbReference type="SMART" id="SM00387">
    <property type="entry name" value="HATPase_c"/>
    <property type="match status" value="1"/>
</dbReference>
<dbReference type="InterPro" id="IPR003594">
    <property type="entry name" value="HATPase_dom"/>
</dbReference>
<keyword evidence="4" id="KW-0808">Transferase</keyword>
<evidence type="ECO:0000259" key="11">
    <source>
        <dbReference type="PROSITE" id="PS50109"/>
    </source>
</evidence>
<dbReference type="RefSeq" id="WP_074604784.1">
    <property type="nucleotide sequence ID" value="NZ_FNGY01000001.1"/>
</dbReference>
<dbReference type="InterPro" id="IPR005467">
    <property type="entry name" value="His_kinase_dom"/>
</dbReference>
<keyword evidence="10" id="KW-0472">Membrane</keyword>
<evidence type="ECO:0000256" key="7">
    <source>
        <dbReference type="ARBA" id="ARBA00022840"/>
    </source>
</evidence>
<accession>A0A1G9L6Y7</accession>
<dbReference type="SUPFAM" id="SSF55874">
    <property type="entry name" value="ATPase domain of HSP90 chaperone/DNA topoisomerase II/histidine kinase"/>
    <property type="match status" value="1"/>
</dbReference>
<evidence type="ECO:0000256" key="10">
    <source>
        <dbReference type="SAM" id="Phobius"/>
    </source>
</evidence>
<reference evidence="13" key="1">
    <citation type="submission" date="2016-10" db="EMBL/GenBank/DDBJ databases">
        <authorList>
            <person name="Varghese N."/>
            <person name="Submissions S."/>
        </authorList>
    </citation>
    <scope>NUCLEOTIDE SEQUENCE [LARGE SCALE GENOMIC DNA]</scope>
    <source>
        <strain evidence="13">DSM 19110</strain>
    </source>
</reference>
<organism evidence="12 13">
    <name type="scientific">Pedobacter steynii</name>
    <dbReference type="NCBI Taxonomy" id="430522"/>
    <lineage>
        <taxon>Bacteria</taxon>
        <taxon>Pseudomonadati</taxon>
        <taxon>Bacteroidota</taxon>
        <taxon>Sphingobacteriia</taxon>
        <taxon>Sphingobacteriales</taxon>
        <taxon>Sphingobacteriaceae</taxon>
        <taxon>Pedobacter</taxon>
    </lineage>
</organism>
<sequence>MEKTHEDIVLAIIISSIILVILSVFTTLFFLVFVRKKRIINEKKEELSRNFEKQLLETKLEIQNETLNGVSREIHDNIGQVLSFIKLSLSTSVRLDAEEKNTKIVESVQLISEVISDLRDLSKSLSFEKIKEEGLVQVIMNDIERLHKSGIINAFFVLEGNPVKMAGQVDLVLYRIFQEIVNNTLKHAGSKDIFVDLKFGEKCFTLTIKDSGKGFCEDRLDKGQGLGLKNIRQRATLIGADVVMETKPFGGCKTTITLNSTSIL</sequence>
<dbReference type="OrthoDB" id="5401121at2"/>
<comment type="catalytic activity">
    <reaction evidence="1">
        <text>ATP + protein L-histidine = ADP + protein N-phospho-L-histidine.</text>
        <dbReference type="EC" id="2.7.13.3"/>
    </reaction>
</comment>
<dbReference type="PANTHER" id="PTHR24421">
    <property type="entry name" value="NITRATE/NITRITE SENSOR PROTEIN NARX-RELATED"/>
    <property type="match status" value="1"/>
</dbReference>
<keyword evidence="5" id="KW-0547">Nucleotide-binding</keyword>
<keyword evidence="7" id="KW-0067">ATP-binding</keyword>
<dbReference type="PROSITE" id="PS50109">
    <property type="entry name" value="HIS_KIN"/>
    <property type="match status" value="1"/>
</dbReference>
<dbReference type="EC" id="2.7.13.3" evidence="2"/>
<dbReference type="GO" id="GO:0046983">
    <property type="term" value="F:protein dimerization activity"/>
    <property type="evidence" value="ECO:0007669"/>
    <property type="project" value="InterPro"/>
</dbReference>
<evidence type="ECO:0000313" key="13">
    <source>
        <dbReference type="Proteomes" id="UP000183200"/>
    </source>
</evidence>
<gene>
    <name evidence="12" type="ORF">SAMN05421820_101791</name>
</gene>
<feature type="transmembrane region" description="Helical" evidence="10">
    <location>
        <begin position="12"/>
        <end position="34"/>
    </location>
</feature>
<dbReference type="InterPro" id="IPR050482">
    <property type="entry name" value="Sensor_HK_TwoCompSys"/>
</dbReference>
<keyword evidence="3" id="KW-0597">Phosphoprotein</keyword>
<keyword evidence="6 12" id="KW-0418">Kinase</keyword>
<dbReference type="GO" id="GO:0000155">
    <property type="term" value="F:phosphorelay sensor kinase activity"/>
    <property type="evidence" value="ECO:0007669"/>
    <property type="project" value="InterPro"/>
</dbReference>
<evidence type="ECO:0000256" key="9">
    <source>
        <dbReference type="SAM" id="Coils"/>
    </source>
</evidence>
<dbReference type="InterPro" id="IPR011712">
    <property type="entry name" value="Sig_transdc_His_kin_sub3_dim/P"/>
</dbReference>
<protein>
    <recommendedName>
        <fullName evidence="2">histidine kinase</fullName>
        <ecNumber evidence="2">2.7.13.3</ecNumber>
    </recommendedName>
</protein>
<dbReference type="CDD" id="cd16917">
    <property type="entry name" value="HATPase_UhpB-NarQ-NarX-like"/>
    <property type="match status" value="1"/>
</dbReference>
<evidence type="ECO:0000313" key="12">
    <source>
        <dbReference type="EMBL" id="SDL57576.1"/>
    </source>
</evidence>
<keyword evidence="10" id="KW-0812">Transmembrane</keyword>
<dbReference type="Gene3D" id="3.30.565.10">
    <property type="entry name" value="Histidine kinase-like ATPase, C-terminal domain"/>
    <property type="match status" value="1"/>
</dbReference>
<dbReference type="PANTHER" id="PTHR24421:SF10">
    <property type="entry name" value="NITRATE_NITRITE SENSOR PROTEIN NARQ"/>
    <property type="match status" value="1"/>
</dbReference>
<keyword evidence="8" id="KW-0902">Two-component regulatory system</keyword>
<evidence type="ECO:0000256" key="6">
    <source>
        <dbReference type="ARBA" id="ARBA00022777"/>
    </source>
</evidence>
<dbReference type="EMBL" id="FNGY01000001">
    <property type="protein sequence ID" value="SDL57576.1"/>
    <property type="molecule type" value="Genomic_DNA"/>
</dbReference>
<dbReference type="GO" id="GO:0005524">
    <property type="term" value="F:ATP binding"/>
    <property type="evidence" value="ECO:0007669"/>
    <property type="project" value="UniProtKB-KW"/>
</dbReference>
<dbReference type="InterPro" id="IPR036890">
    <property type="entry name" value="HATPase_C_sf"/>
</dbReference>
<dbReference type="GO" id="GO:0016020">
    <property type="term" value="C:membrane"/>
    <property type="evidence" value="ECO:0007669"/>
    <property type="project" value="InterPro"/>
</dbReference>
<keyword evidence="9" id="KW-0175">Coiled coil</keyword>
<keyword evidence="13" id="KW-1185">Reference proteome</keyword>
<dbReference type="Proteomes" id="UP000183200">
    <property type="component" value="Unassembled WGS sequence"/>
</dbReference>
<dbReference type="Pfam" id="PF02518">
    <property type="entry name" value="HATPase_c"/>
    <property type="match status" value="1"/>
</dbReference>
<feature type="domain" description="Histidine kinase" evidence="11">
    <location>
        <begin position="69"/>
        <end position="262"/>
    </location>
</feature>
<name>A0A1G9L6Y7_9SPHI</name>
<evidence type="ECO:0000256" key="2">
    <source>
        <dbReference type="ARBA" id="ARBA00012438"/>
    </source>
</evidence>
<dbReference type="Gene3D" id="1.20.5.1930">
    <property type="match status" value="1"/>
</dbReference>
<evidence type="ECO:0000256" key="4">
    <source>
        <dbReference type="ARBA" id="ARBA00022679"/>
    </source>
</evidence>
<evidence type="ECO:0000256" key="8">
    <source>
        <dbReference type="ARBA" id="ARBA00023012"/>
    </source>
</evidence>
<evidence type="ECO:0000256" key="5">
    <source>
        <dbReference type="ARBA" id="ARBA00022741"/>
    </source>
</evidence>
<proteinExistence type="predicted"/>
<feature type="coiled-coil region" evidence="9">
    <location>
        <begin position="41"/>
        <end position="73"/>
    </location>
</feature>
<evidence type="ECO:0000256" key="1">
    <source>
        <dbReference type="ARBA" id="ARBA00000085"/>
    </source>
</evidence>
<dbReference type="AlphaFoldDB" id="A0A1G9L6Y7"/>
<keyword evidence="10" id="KW-1133">Transmembrane helix</keyword>
<evidence type="ECO:0000256" key="3">
    <source>
        <dbReference type="ARBA" id="ARBA00022553"/>
    </source>
</evidence>
<dbReference type="Pfam" id="PF07730">
    <property type="entry name" value="HisKA_3"/>
    <property type="match status" value="1"/>
</dbReference>